<accession>A0ABU0XHB7</accession>
<evidence type="ECO:0000256" key="1">
    <source>
        <dbReference type="SAM" id="Phobius"/>
    </source>
</evidence>
<reference evidence="2 3" key="1">
    <citation type="submission" date="2023-08" db="EMBL/GenBank/DDBJ databases">
        <title>Microbacterium sp. nov., isolated from a waste landfill.</title>
        <authorList>
            <person name="Wen W."/>
        </authorList>
    </citation>
    <scope>NUCLEOTIDE SEQUENCE [LARGE SCALE GENOMIC DNA]</scope>
    <source>
        <strain evidence="2 3">ASV81</strain>
    </source>
</reference>
<dbReference type="Proteomes" id="UP001230289">
    <property type="component" value="Unassembled WGS sequence"/>
</dbReference>
<protein>
    <submittedName>
        <fullName evidence="2">Uncharacterized protein</fullName>
    </submittedName>
</protein>
<keyword evidence="1" id="KW-1133">Transmembrane helix</keyword>
<feature type="transmembrane region" description="Helical" evidence="1">
    <location>
        <begin position="54"/>
        <end position="75"/>
    </location>
</feature>
<comment type="caution">
    <text evidence="2">The sequence shown here is derived from an EMBL/GenBank/DDBJ whole genome shotgun (WGS) entry which is preliminary data.</text>
</comment>
<organism evidence="2 3">
    <name type="scientific">Microbacterium capsulatum</name>
    <dbReference type="NCBI Taxonomy" id="3041921"/>
    <lineage>
        <taxon>Bacteria</taxon>
        <taxon>Bacillati</taxon>
        <taxon>Actinomycetota</taxon>
        <taxon>Actinomycetes</taxon>
        <taxon>Micrococcales</taxon>
        <taxon>Microbacteriaceae</taxon>
        <taxon>Microbacterium</taxon>
    </lineage>
</organism>
<gene>
    <name evidence="2" type="ORF">RBR11_11460</name>
</gene>
<name>A0ABU0XHB7_9MICO</name>
<dbReference type="EMBL" id="JAVFCB010000006">
    <property type="protein sequence ID" value="MDQ4214529.1"/>
    <property type="molecule type" value="Genomic_DNA"/>
</dbReference>
<proteinExistence type="predicted"/>
<sequence>MGDSGSELRERFEAPLERAAALTRRTMQAFPIRVWRRFLRRNGFLLSAGMSYQGLFAVFGLLYTGFASVGLWLGGSERAIRLVTRIAPITSPASSARTAW</sequence>
<evidence type="ECO:0000313" key="3">
    <source>
        <dbReference type="Proteomes" id="UP001230289"/>
    </source>
</evidence>
<dbReference type="RefSeq" id="WP_308489473.1">
    <property type="nucleotide sequence ID" value="NZ_JAVFCB010000006.1"/>
</dbReference>
<keyword evidence="1" id="KW-0472">Membrane</keyword>
<keyword evidence="1" id="KW-0812">Transmembrane</keyword>
<evidence type="ECO:0000313" key="2">
    <source>
        <dbReference type="EMBL" id="MDQ4214529.1"/>
    </source>
</evidence>
<keyword evidence="3" id="KW-1185">Reference proteome</keyword>